<dbReference type="Gene3D" id="3.40.50.2300">
    <property type="match status" value="1"/>
</dbReference>
<dbReference type="PROSITE" id="PS50110">
    <property type="entry name" value="RESPONSE_REGULATORY"/>
    <property type="match status" value="1"/>
</dbReference>
<evidence type="ECO:0000259" key="7">
    <source>
        <dbReference type="PROSITE" id="PS50110"/>
    </source>
</evidence>
<name>A0A9W9HZT2_9EURO</name>
<dbReference type="SUPFAM" id="SSF55781">
    <property type="entry name" value="GAF domain-like"/>
    <property type="match status" value="1"/>
</dbReference>
<keyword evidence="3" id="KW-0418">Kinase</keyword>
<dbReference type="GeneID" id="81428802"/>
<dbReference type="SUPFAM" id="SSF55874">
    <property type="entry name" value="ATPase domain of HSP90 chaperone/DNA topoisomerase II/histidine kinase"/>
    <property type="match status" value="1"/>
</dbReference>
<evidence type="ECO:0000256" key="4">
    <source>
        <dbReference type="PROSITE-ProRule" id="PRU00169"/>
    </source>
</evidence>
<evidence type="ECO:0000256" key="3">
    <source>
        <dbReference type="ARBA" id="ARBA00022777"/>
    </source>
</evidence>
<dbReference type="SMART" id="SM00448">
    <property type="entry name" value="REC"/>
    <property type="match status" value="1"/>
</dbReference>
<dbReference type="CDD" id="cd00082">
    <property type="entry name" value="HisKA"/>
    <property type="match status" value="1"/>
</dbReference>
<comment type="caution">
    <text evidence="8">The sequence shown here is derived from an EMBL/GenBank/DDBJ whole genome shotgun (WGS) entry which is preliminary data.</text>
</comment>
<dbReference type="InterPro" id="IPR050956">
    <property type="entry name" value="2C_system_His_kinase"/>
</dbReference>
<dbReference type="Gene3D" id="3.30.565.10">
    <property type="entry name" value="Histidine kinase-like ATPase, C-terminal domain"/>
    <property type="match status" value="1"/>
</dbReference>
<organism evidence="8 9">
    <name type="scientific">Penicillium canariense</name>
    <dbReference type="NCBI Taxonomy" id="189055"/>
    <lineage>
        <taxon>Eukaryota</taxon>
        <taxon>Fungi</taxon>
        <taxon>Dikarya</taxon>
        <taxon>Ascomycota</taxon>
        <taxon>Pezizomycotina</taxon>
        <taxon>Eurotiomycetes</taxon>
        <taxon>Eurotiomycetidae</taxon>
        <taxon>Eurotiales</taxon>
        <taxon>Aspergillaceae</taxon>
        <taxon>Penicillium</taxon>
    </lineage>
</organism>
<evidence type="ECO:0000256" key="5">
    <source>
        <dbReference type="SAM" id="MobiDB-lite"/>
    </source>
</evidence>
<dbReference type="PANTHER" id="PTHR43719:SF11">
    <property type="entry name" value="HISTIDINE KINASE_RESPONSE REGULATOR, PUTATIVE-RELATED"/>
    <property type="match status" value="1"/>
</dbReference>
<proteinExistence type="predicted"/>
<dbReference type="InterPro" id="IPR036097">
    <property type="entry name" value="HisK_dim/P_sf"/>
</dbReference>
<dbReference type="Pfam" id="PF02518">
    <property type="entry name" value="HATPase_c"/>
    <property type="match status" value="1"/>
</dbReference>
<feature type="region of interest" description="Disordered" evidence="5">
    <location>
        <begin position="33"/>
        <end position="64"/>
    </location>
</feature>
<evidence type="ECO:0000313" key="9">
    <source>
        <dbReference type="Proteomes" id="UP001149163"/>
    </source>
</evidence>
<evidence type="ECO:0000259" key="6">
    <source>
        <dbReference type="PROSITE" id="PS50109"/>
    </source>
</evidence>
<dbReference type="SMART" id="SM00387">
    <property type="entry name" value="HATPase_c"/>
    <property type="match status" value="1"/>
</dbReference>
<sequence>MDQPRSPASHPPPCNAERERIRELSRYYCALGRSSSASTPTKDADGAGSNNDAPQGDEQPSAGNLSTDIALTALAQLGVHRLNCNRSFVSIIDGANQHIIAEATASISLRDRDQHLPNDGIYLGARTLDLVWGVCPHTVHLFTGQDMSCALDTSNITANQTRYIIRDFTQEDNFKDRPYVREWPHMRFYAEVPLFSPSGYVLGTYCVVDDKPRTEFSDDDVNVLQEVADAIAQHLENVRIVHYHGRSDRLMKGLTNFVKSYADFDPLEVSNDYRLEAMAIASNTNTTPVDGRRGSSETTTNQQFDFVTSPSTIPLEEPSSLSFTEPASGPTSPSSLNSYLSDRRLPPGGEEDLNEVLRTGLESSAKGQNNDSQAFLAESMPLADRIGRIFHRASVLLRNSMDLDGVVFFDAAPSNPSFLPSDDLGEWEPLPKTAVPEIPMAPHPSPLGHSPTASKKSNICCDILSKSLKETRENDFDSKTEITVREDLLNLLVASFPQGQIFNLDGSADSDEYLSHDFGLNDPETQRKIIQMTTRQLHKILPGANSVIFFPLWDYHQSRWMAGTLVWTQDSHRALGSEELHYFKVFGDSIVSEVSRAHWATIEKSKFDFISSISHELRSPLHGILASAELLQATSLEPAQEEMMRMIEASGLTLLDTTDHLLDFCKINSMTRFKKSRKKKDLIEVSSLVSEFHLGHLVEEVADILYTGQKAPGLVSQASPRTSSNHRRAVSRPGGNPADDISVVVRIEQRHPWQIRSLPGAWRRIVMNLLGNAIKWTKLGFVEVSLSRMRNQVEPHRPIAHLSVTDTGSGIAPDFLRHKLFTPFAQEDSLSEGVGLGLSIVRQLVSSLNGHVNVRSELGIGTQVDVYIPVEYTNSLESTSALQETSQSAQQSSTAPLRACLVAFNGYPDLQETPTGVLSLEAKRKLSIQSTLADVFMSHFGWTVSLAETLGEARGDIAVFEEAVLKKTTEGFFSLDQLISMREFKYFIVLGTNTAFVETFLPPNFVWVSQPFGPQKIQIAIQKLLDLENSQPEPTPVTIPAIDLEPSLAISEAQPSPASDDTVVVTPQTSTEAPSNLTLSDALPIRPSNELRPTHVLVVDDNDINLKIMTTFMRKVGCTYDTATNGLIALEKYKASAQRFDFVLMDISMPVMDGLDSTRKIRQHEKENGLKPSSILAVTGIASNSMRQQGIAAGVNDYLIKPLSLHLLKKIMSIA</sequence>
<keyword evidence="2" id="KW-0808">Transferase</keyword>
<reference evidence="8" key="2">
    <citation type="journal article" date="2023" name="IMA Fungus">
        <title>Comparative genomic study of the Penicillium genus elucidates a diverse pangenome and 15 lateral gene transfer events.</title>
        <authorList>
            <person name="Petersen C."/>
            <person name="Sorensen T."/>
            <person name="Nielsen M.R."/>
            <person name="Sondergaard T.E."/>
            <person name="Sorensen J.L."/>
            <person name="Fitzpatrick D.A."/>
            <person name="Frisvad J.C."/>
            <person name="Nielsen K.L."/>
        </authorList>
    </citation>
    <scope>NUCLEOTIDE SEQUENCE</scope>
    <source>
        <strain evidence="8">IBT 26290</strain>
    </source>
</reference>
<dbReference type="PANTHER" id="PTHR43719">
    <property type="entry name" value="TWO-COMPONENT HISTIDINE KINASE"/>
    <property type="match status" value="1"/>
</dbReference>
<dbReference type="SUPFAM" id="SSF47384">
    <property type="entry name" value="Homodimeric domain of signal transducing histidine kinase"/>
    <property type="match status" value="1"/>
</dbReference>
<feature type="region of interest" description="Disordered" evidence="5">
    <location>
        <begin position="284"/>
        <end position="352"/>
    </location>
</feature>
<dbReference type="Proteomes" id="UP001149163">
    <property type="component" value="Unassembled WGS sequence"/>
</dbReference>
<feature type="compositionally biased region" description="Polar residues" evidence="5">
    <location>
        <begin position="296"/>
        <end position="312"/>
    </location>
</feature>
<dbReference type="InterPro" id="IPR003594">
    <property type="entry name" value="HATPase_dom"/>
</dbReference>
<feature type="domain" description="Histidine kinase" evidence="6">
    <location>
        <begin position="612"/>
        <end position="872"/>
    </location>
</feature>
<dbReference type="GO" id="GO:0000155">
    <property type="term" value="F:phosphorelay sensor kinase activity"/>
    <property type="evidence" value="ECO:0007669"/>
    <property type="project" value="InterPro"/>
</dbReference>
<dbReference type="InterPro" id="IPR004358">
    <property type="entry name" value="Sig_transdc_His_kin-like_C"/>
</dbReference>
<feature type="region of interest" description="Disordered" evidence="5">
    <location>
        <begin position="714"/>
        <end position="737"/>
    </location>
</feature>
<evidence type="ECO:0000256" key="2">
    <source>
        <dbReference type="ARBA" id="ARBA00022679"/>
    </source>
</evidence>
<dbReference type="Pfam" id="PF01590">
    <property type="entry name" value="GAF"/>
    <property type="match status" value="1"/>
</dbReference>
<dbReference type="PROSITE" id="PS50109">
    <property type="entry name" value="HIS_KIN"/>
    <property type="match status" value="1"/>
</dbReference>
<dbReference type="Gene3D" id="1.10.287.130">
    <property type="match status" value="1"/>
</dbReference>
<dbReference type="InterPro" id="IPR001789">
    <property type="entry name" value="Sig_transdc_resp-reg_receiver"/>
</dbReference>
<feature type="compositionally biased region" description="Polar residues" evidence="5">
    <location>
        <begin position="319"/>
        <end position="340"/>
    </location>
</feature>
<dbReference type="EMBL" id="JAPQKN010000004">
    <property type="protein sequence ID" value="KAJ5160497.1"/>
    <property type="molecule type" value="Genomic_DNA"/>
</dbReference>
<dbReference type="SUPFAM" id="SSF52172">
    <property type="entry name" value="CheY-like"/>
    <property type="match status" value="1"/>
</dbReference>
<dbReference type="InterPro" id="IPR011006">
    <property type="entry name" value="CheY-like_superfamily"/>
</dbReference>
<dbReference type="OrthoDB" id="303614at2759"/>
<dbReference type="SMART" id="SM00388">
    <property type="entry name" value="HisKA"/>
    <property type="match status" value="1"/>
</dbReference>
<dbReference type="InterPro" id="IPR003018">
    <property type="entry name" value="GAF"/>
</dbReference>
<keyword evidence="1 4" id="KW-0597">Phosphoprotein</keyword>
<dbReference type="FunFam" id="3.30.565.10:FF:000201">
    <property type="entry name" value="Sensor histidine kinase/response regulator, putative (AFU_orthologue AFUA_4G01020)"/>
    <property type="match status" value="1"/>
</dbReference>
<dbReference type="CDD" id="cd17546">
    <property type="entry name" value="REC_hyHK_CKI1_RcsC-like"/>
    <property type="match status" value="1"/>
</dbReference>
<evidence type="ECO:0000256" key="1">
    <source>
        <dbReference type="ARBA" id="ARBA00022553"/>
    </source>
</evidence>
<gene>
    <name evidence="8" type="ORF">N7482_007501</name>
</gene>
<feature type="domain" description="Response regulatory" evidence="7">
    <location>
        <begin position="1095"/>
        <end position="1215"/>
    </location>
</feature>
<protein>
    <submittedName>
        <fullName evidence="8">Uncharacterized protein</fullName>
    </submittedName>
</protein>
<dbReference type="AlphaFoldDB" id="A0A9W9HZT2"/>
<dbReference type="FunFam" id="1.10.287.130:FF:000023">
    <property type="entry name" value="Sensor histidine kinase/response regulator, putative"/>
    <property type="match status" value="1"/>
</dbReference>
<dbReference type="Pfam" id="PF00512">
    <property type="entry name" value="HisKA"/>
    <property type="match status" value="1"/>
</dbReference>
<dbReference type="Gene3D" id="3.30.450.40">
    <property type="match status" value="1"/>
</dbReference>
<accession>A0A9W9HZT2</accession>
<dbReference type="InterPro" id="IPR036890">
    <property type="entry name" value="HATPase_C_sf"/>
</dbReference>
<dbReference type="Pfam" id="PF00072">
    <property type="entry name" value="Response_reg"/>
    <property type="match status" value="1"/>
</dbReference>
<reference evidence="8" key="1">
    <citation type="submission" date="2022-11" db="EMBL/GenBank/DDBJ databases">
        <authorList>
            <person name="Petersen C."/>
        </authorList>
    </citation>
    <scope>NUCLEOTIDE SEQUENCE</scope>
    <source>
        <strain evidence="8">IBT 26290</strain>
    </source>
</reference>
<dbReference type="PRINTS" id="PR00344">
    <property type="entry name" value="BCTRLSENSOR"/>
</dbReference>
<dbReference type="FunFam" id="3.30.450.40:FF:000083">
    <property type="entry name" value="Sensor histidine kinase/response regulator, putative (AFU_orthologue AFUA_4G00660)"/>
    <property type="match status" value="1"/>
</dbReference>
<keyword evidence="9" id="KW-1185">Reference proteome</keyword>
<dbReference type="InterPro" id="IPR005467">
    <property type="entry name" value="His_kinase_dom"/>
</dbReference>
<feature type="modified residue" description="4-aspartylphosphate" evidence="4">
    <location>
        <position position="1146"/>
    </location>
</feature>
<dbReference type="InterPro" id="IPR029016">
    <property type="entry name" value="GAF-like_dom_sf"/>
</dbReference>
<dbReference type="InterPro" id="IPR003661">
    <property type="entry name" value="HisK_dim/P_dom"/>
</dbReference>
<dbReference type="RefSeq" id="XP_056542055.1">
    <property type="nucleotide sequence ID" value="XM_056689626.1"/>
</dbReference>
<evidence type="ECO:0000313" key="8">
    <source>
        <dbReference type="EMBL" id="KAJ5160497.1"/>
    </source>
</evidence>